<proteinExistence type="inferred from homology"/>
<dbReference type="STRING" id="1221996.QY95_00065"/>
<dbReference type="PIRSF" id="PIRSF037260">
    <property type="entry name" value="UPF0223"/>
    <property type="match status" value="1"/>
</dbReference>
<dbReference type="InterPro" id="IPR007920">
    <property type="entry name" value="UPF0223"/>
</dbReference>
<comment type="caution">
    <text evidence="2">The sequence shown here is derived from an EMBL/GenBank/DDBJ whole genome shotgun (WGS) entry which is preliminary data.</text>
</comment>
<accession>A0A0F5I9M0</accession>
<sequence length="90" mass="10626">MEYSYPFSTHWSTQEVIDVVKFFEMIEKAYETGVDRDELMNAYRRFKEIVPSKSEEKQVCNEFEEVSGYSSYRAVQKMKAASSGDRIKMK</sequence>
<gene>
    <name evidence="2" type="ORF">QY95_00065</name>
</gene>
<dbReference type="InterPro" id="IPR023324">
    <property type="entry name" value="BH2638-like_sf"/>
</dbReference>
<dbReference type="Pfam" id="PF05256">
    <property type="entry name" value="UPF0223"/>
    <property type="match status" value="1"/>
</dbReference>
<dbReference type="Gene3D" id="1.10.220.80">
    <property type="entry name" value="BH2638-like"/>
    <property type="match status" value="1"/>
</dbReference>
<dbReference type="EMBL" id="JWIR02000012">
    <property type="protein sequence ID" value="KKB42216.1"/>
    <property type="molecule type" value="Genomic_DNA"/>
</dbReference>
<keyword evidence="3" id="KW-1185">Reference proteome</keyword>
<comment type="similarity">
    <text evidence="1">Belongs to the UPF0223 family.</text>
</comment>
<dbReference type="Proteomes" id="UP000031563">
    <property type="component" value="Unassembled WGS sequence"/>
</dbReference>
<dbReference type="SUPFAM" id="SSF158504">
    <property type="entry name" value="BH2638-like"/>
    <property type="match status" value="1"/>
</dbReference>
<evidence type="ECO:0000313" key="3">
    <source>
        <dbReference type="Proteomes" id="UP000031563"/>
    </source>
</evidence>
<evidence type="ECO:0000256" key="1">
    <source>
        <dbReference type="HAMAP-Rule" id="MF_01041"/>
    </source>
</evidence>
<protein>
    <recommendedName>
        <fullName evidence="1">UPF0223 protein QY95_00065</fullName>
    </recommendedName>
</protein>
<reference evidence="2" key="1">
    <citation type="submission" date="2015-02" db="EMBL/GenBank/DDBJ databases">
        <title>Genome Assembly of Bacillaceae bacterium MTCC 8252.</title>
        <authorList>
            <person name="Verma A."/>
            <person name="Khatri I."/>
            <person name="Mual P."/>
            <person name="Subramanian S."/>
            <person name="Krishnamurthi S."/>
        </authorList>
    </citation>
    <scope>NUCLEOTIDE SEQUENCE [LARGE SCALE GENOMIC DNA]</scope>
    <source>
        <strain evidence="2">MTCC 8252</strain>
    </source>
</reference>
<organism evidence="2 3">
    <name type="scientific">Bacillus thermotolerans</name>
    <name type="common">Quasibacillus thermotolerans</name>
    <dbReference type="NCBI Taxonomy" id="1221996"/>
    <lineage>
        <taxon>Bacteria</taxon>
        <taxon>Bacillati</taxon>
        <taxon>Bacillota</taxon>
        <taxon>Bacilli</taxon>
        <taxon>Bacillales</taxon>
        <taxon>Bacillaceae</taxon>
        <taxon>Bacillus</taxon>
    </lineage>
</organism>
<dbReference type="AlphaFoldDB" id="A0A0F5I9M0"/>
<dbReference type="RefSeq" id="WP_040047367.1">
    <property type="nucleotide sequence ID" value="NZ_JWIR02000012.1"/>
</dbReference>
<dbReference type="HAMAP" id="MF_01041">
    <property type="entry name" value="UPF0223"/>
    <property type="match status" value="1"/>
</dbReference>
<dbReference type="NCBIfam" id="NF003353">
    <property type="entry name" value="PRK04387.1"/>
    <property type="match status" value="1"/>
</dbReference>
<name>A0A0F5I9M0_BACTR</name>
<evidence type="ECO:0000313" key="2">
    <source>
        <dbReference type="EMBL" id="KKB42216.1"/>
    </source>
</evidence>
<dbReference type="OrthoDB" id="1649074at2"/>